<accession>A0A0A9FUB4</accession>
<name>A0A0A9FUB4_ARUDO</name>
<evidence type="ECO:0000313" key="1">
    <source>
        <dbReference type="EMBL" id="JAE15852.1"/>
    </source>
</evidence>
<protein>
    <submittedName>
        <fullName evidence="1">Uncharacterized protein</fullName>
    </submittedName>
</protein>
<sequence length="12" mass="1233">MVVLFPSLVGGD</sequence>
<reference evidence="1" key="2">
    <citation type="journal article" date="2015" name="Data Brief">
        <title>Shoot transcriptome of the giant reed, Arundo donax.</title>
        <authorList>
            <person name="Barrero R.A."/>
            <person name="Guerrero F.D."/>
            <person name="Moolhuijzen P."/>
            <person name="Goolsby J.A."/>
            <person name="Tidwell J."/>
            <person name="Bellgard S.E."/>
            <person name="Bellgard M.I."/>
        </authorList>
    </citation>
    <scope>NUCLEOTIDE SEQUENCE</scope>
    <source>
        <tissue evidence="1">Shoot tissue taken approximately 20 cm above the soil surface</tissue>
    </source>
</reference>
<organism evidence="1">
    <name type="scientific">Arundo donax</name>
    <name type="common">Giant reed</name>
    <name type="synonym">Donax arundinaceus</name>
    <dbReference type="NCBI Taxonomy" id="35708"/>
    <lineage>
        <taxon>Eukaryota</taxon>
        <taxon>Viridiplantae</taxon>
        <taxon>Streptophyta</taxon>
        <taxon>Embryophyta</taxon>
        <taxon>Tracheophyta</taxon>
        <taxon>Spermatophyta</taxon>
        <taxon>Magnoliopsida</taxon>
        <taxon>Liliopsida</taxon>
        <taxon>Poales</taxon>
        <taxon>Poaceae</taxon>
        <taxon>PACMAD clade</taxon>
        <taxon>Arundinoideae</taxon>
        <taxon>Arundineae</taxon>
        <taxon>Arundo</taxon>
    </lineage>
</organism>
<reference evidence="1" key="1">
    <citation type="submission" date="2014-09" db="EMBL/GenBank/DDBJ databases">
        <authorList>
            <person name="Magalhaes I.L.F."/>
            <person name="Oliveira U."/>
            <person name="Santos F.R."/>
            <person name="Vidigal T.H.D.A."/>
            <person name="Brescovit A.D."/>
            <person name="Santos A.J."/>
        </authorList>
    </citation>
    <scope>NUCLEOTIDE SEQUENCE</scope>
    <source>
        <tissue evidence="1">Shoot tissue taken approximately 20 cm above the soil surface</tissue>
    </source>
</reference>
<dbReference type="EMBL" id="GBRH01182044">
    <property type="protein sequence ID" value="JAE15852.1"/>
    <property type="molecule type" value="Transcribed_RNA"/>
</dbReference>
<proteinExistence type="predicted"/>